<sequence length="280" mass="30627">ADEVPTSGLPDRFQISIWTNEPPSPYPWDPMNYDHPGMIVHTVTLDNNDYTIDFEGWDVDPRDPMGAEPDTAKLSKFMFEGLLDIDDWWYQPADNDIYWISIQALYDTPPTTLQWGWETRPQHPVNGGSGALRTSLYGFGYEPIGLYDELFVFEPWDLSFELLFSPLDMNDPNLPIDGPKGRDGVDGADGLMGRALWNGDPFFPLPDPCDPNGYRGADGYSGGTGGDVLGGAMYFDANSSPLISYVRIINCGAIGGDGGFGGQGQNGRNGQNGQDGQPGP</sequence>
<dbReference type="AlphaFoldDB" id="X1HQ45"/>
<feature type="non-terminal residue" evidence="2">
    <location>
        <position position="1"/>
    </location>
</feature>
<feature type="non-terminal residue" evidence="2">
    <location>
        <position position="280"/>
    </location>
</feature>
<protein>
    <recommendedName>
        <fullName evidence="1">DUF7901 domain-containing protein</fullName>
    </recommendedName>
</protein>
<evidence type="ECO:0000313" key="2">
    <source>
        <dbReference type="EMBL" id="GAH59175.1"/>
    </source>
</evidence>
<name>X1HQ45_9ZZZZ</name>
<comment type="caution">
    <text evidence="2">The sequence shown here is derived from an EMBL/GenBank/DDBJ whole genome shotgun (WGS) entry which is preliminary data.</text>
</comment>
<dbReference type="EMBL" id="BARU01022643">
    <property type="protein sequence ID" value="GAH59175.1"/>
    <property type="molecule type" value="Genomic_DNA"/>
</dbReference>
<dbReference type="Pfam" id="PF25470">
    <property type="entry name" value="DUF7901"/>
    <property type="match status" value="1"/>
</dbReference>
<organism evidence="2">
    <name type="scientific">marine sediment metagenome</name>
    <dbReference type="NCBI Taxonomy" id="412755"/>
    <lineage>
        <taxon>unclassified sequences</taxon>
        <taxon>metagenomes</taxon>
        <taxon>ecological metagenomes</taxon>
    </lineage>
</organism>
<reference evidence="2" key="1">
    <citation type="journal article" date="2014" name="Front. Microbiol.">
        <title>High frequency of phylogenetically diverse reductive dehalogenase-homologous genes in deep subseafloor sedimentary metagenomes.</title>
        <authorList>
            <person name="Kawai M."/>
            <person name="Futagami T."/>
            <person name="Toyoda A."/>
            <person name="Takaki Y."/>
            <person name="Nishi S."/>
            <person name="Hori S."/>
            <person name="Arai W."/>
            <person name="Tsubouchi T."/>
            <person name="Morono Y."/>
            <person name="Uchiyama I."/>
            <person name="Ito T."/>
            <person name="Fujiyama A."/>
            <person name="Inagaki F."/>
            <person name="Takami H."/>
        </authorList>
    </citation>
    <scope>NUCLEOTIDE SEQUENCE</scope>
    <source>
        <strain evidence="2">Expedition CK06-06</strain>
    </source>
</reference>
<feature type="domain" description="DUF7901" evidence="1">
    <location>
        <begin position="7"/>
        <end position="132"/>
    </location>
</feature>
<accession>X1HQ45</accession>
<dbReference type="InterPro" id="IPR057223">
    <property type="entry name" value="DUF7901"/>
</dbReference>
<proteinExistence type="predicted"/>
<evidence type="ECO:0000259" key="1">
    <source>
        <dbReference type="Pfam" id="PF25470"/>
    </source>
</evidence>
<gene>
    <name evidence="2" type="ORF">S03H2_36854</name>
</gene>